<dbReference type="Pfam" id="PF03734">
    <property type="entry name" value="YkuD"/>
    <property type="match status" value="1"/>
</dbReference>
<dbReference type="EMBL" id="VDFW01000023">
    <property type="protein sequence ID" value="TNC22857.1"/>
    <property type="molecule type" value="Genomic_DNA"/>
</dbReference>
<feature type="active site" description="Proton donor/acceptor" evidence="8">
    <location>
        <position position="328"/>
    </location>
</feature>
<keyword evidence="2" id="KW-0808">Transferase</keyword>
<gene>
    <name evidence="12" type="ORF">FG385_23425</name>
</gene>
<keyword evidence="5" id="KW-0012">Acyltransferase</keyword>
<dbReference type="GO" id="GO:0016746">
    <property type="term" value="F:acyltransferase activity"/>
    <property type="evidence" value="ECO:0007669"/>
    <property type="project" value="UniProtKB-KW"/>
</dbReference>
<evidence type="ECO:0000259" key="11">
    <source>
        <dbReference type="PROSITE" id="PS52029"/>
    </source>
</evidence>
<dbReference type="RefSeq" id="WP_139098934.1">
    <property type="nucleotide sequence ID" value="NZ_VDFW01000023.1"/>
</dbReference>
<evidence type="ECO:0000256" key="2">
    <source>
        <dbReference type="ARBA" id="ARBA00022679"/>
    </source>
</evidence>
<evidence type="ECO:0000256" key="3">
    <source>
        <dbReference type="ARBA" id="ARBA00022960"/>
    </source>
</evidence>
<keyword evidence="3 8" id="KW-0133">Cell shape</keyword>
<dbReference type="PROSITE" id="PS52029">
    <property type="entry name" value="LD_TPASE"/>
    <property type="match status" value="1"/>
</dbReference>
<dbReference type="PANTHER" id="PTHR30582">
    <property type="entry name" value="L,D-TRANSPEPTIDASE"/>
    <property type="match status" value="1"/>
</dbReference>
<dbReference type="Pfam" id="PF17964">
    <property type="entry name" value="Big_10"/>
    <property type="match status" value="1"/>
</dbReference>
<evidence type="ECO:0000256" key="6">
    <source>
        <dbReference type="ARBA" id="ARBA00023316"/>
    </source>
</evidence>
<dbReference type="AlphaFoldDB" id="A0A5C4LVC4"/>
<dbReference type="GO" id="GO:0008360">
    <property type="term" value="P:regulation of cell shape"/>
    <property type="evidence" value="ECO:0007669"/>
    <property type="project" value="UniProtKB-UniRule"/>
</dbReference>
<comment type="pathway">
    <text evidence="7">Glycan biosynthesis.</text>
</comment>
<dbReference type="Proteomes" id="UP000305546">
    <property type="component" value="Unassembled WGS sequence"/>
</dbReference>
<protein>
    <submittedName>
        <fullName evidence="12">L,D-transpeptidase</fullName>
    </submittedName>
</protein>
<comment type="pathway">
    <text evidence="1 8">Cell wall biogenesis; peptidoglycan biosynthesis.</text>
</comment>
<dbReference type="Gene3D" id="2.60.40.3780">
    <property type="match status" value="1"/>
</dbReference>
<dbReference type="CDD" id="cd13432">
    <property type="entry name" value="LDT_IgD_like_2"/>
    <property type="match status" value="1"/>
</dbReference>
<proteinExistence type="predicted"/>
<feature type="domain" description="L,D-TPase catalytic" evidence="11">
    <location>
        <begin position="249"/>
        <end position="370"/>
    </location>
</feature>
<dbReference type="FunFam" id="2.60.40.3780:FF:000001">
    <property type="entry name" value="L,D-transpeptidase 2"/>
    <property type="match status" value="1"/>
</dbReference>
<sequence>MSVLKTRRRLSVAVITLGLAAALGLGACSGDPTPAPTTTTGPAGGSGPAAQVQPAKFTTRPTAGATDVAPGDPVNVSVANGVLQSVTLTNTDGKQVSGQLTADKHGWMVTEPLGYGKTYTWSGTATGMDGKQVPLTGQFTTVTPKRQISGRLNVGDEQTYGIAIPIALTFSSKVTDKAAAEKALSVETAPKTEGSWAWLSDTQVHWRPKDYFQPGTKVTVNAKIYGVKIGDGTYGKQDISSSFTIGRSQIVKGDTRTHRLQVFRDGQQIADYPASYGLDSDPGRVTHSGTHVVMSKHSTYSMSNPRYGYTDVNVPWAVRISNNGEFIHGLAASVWAQGKKNVSHGCVNLSPARAKEYYDGVLIGDPVEITGSTQQLGPKDGDFSDWTYSWQDWTKLSALNA</sequence>
<name>A0A5C4LVC4_9PSEU</name>
<dbReference type="UniPathway" id="UPA00219"/>
<feature type="region of interest" description="Disordered" evidence="9">
    <location>
        <begin position="33"/>
        <end position="71"/>
    </location>
</feature>
<dbReference type="Gene3D" id="2.40.440.10">
    <property type="entry name" value="L,D-transpeptidase catalytic domain-like"/>
    <property type="match status" value="1"/>
</dbReference>
<evidence type="ECO:0000256" key="8">
    <source>
        <dbReference type="PROSITE-ProRule" id="PRU01373"/>
    </source>
</evidence>
<dbReference type="PANTHER" id="PTHR30582:SF2">
    <property type="entry name" value="L,D-TRANSPEPTIDASE YCIB-RELATED"/>
    <property type="match status" value="1"/>
</dbReference>
<evidence type="ECO:0000256" key="7">
    <source>
        <dbReference type="ARBA" id="ARBA00060592"/>
    </source>
</evidence>
<dbReference type="PROSITE" id="PS51257">
    <property type="entry name" value="PROKAR_LIPOPROTEIN"/>
    <property type="match status" value="1"/>
</dbReference>
<dbReference type="InterPro" id="IPR038063">
    <property type="entry name" value="Transpep_catalytic_dom"/>
</dbReference>
<evidence type="ECO:0000313" key="13">
    <source>
        <dbReference type="Proteomes" id="UP000305546"/>
    </source>
</evidence>
<comment type="caution">
    <text evidence="12">The sequence shown here is derived from an EMBL/GenBank/DDBJ whole genome shotgun (WGS) entry which is preliminary data.</text>
</comment>
<dbReference type="CDD" id="cd16913">
    <property type="entry name" value="YkuD_like"/>
    <property type="match status" value="1"/>
</dbReference>
<evidence type="ECO:0000256" key="9">
    <source>
        <dbReference type="SAM" id="MobiDB-lite"/>
    </source>
</evidence>
<evidence type="ECO:0000256" key="1">
    <source>
        <dbReference type="ARBA" id="ARBA00004752"/>
    </source>
</evidence>
<dbReference type="SUPFAM" id="SSF141523">
    <property type="entry name" value="L,D-transpeptidase catalytic domain-like"/>
    <property type="match status" value="1"/>
</dbReference>
<dbReference type="GO" id="GO:0005576">
    <property type="term" value="C:extracellular region"/>
    <property type="evidence" value="ECO:0007669"/>
    <property type="project" value="TreeGrafter"/>
</dbReference>
<keyword evidence="10" id="KW-0732">Signal</keyword>
<keyword evidence="4 8" id="KW-0573">Peptidoglycan synthesis</keyword>
<dbReference type="InterPro" id="IPR041280">
    <property type="entry name" value="Big_10"/>
</dbReference>
<evidence type="ECO:0000256" key="10">
    <source>
        <dbReference type="SAM" id="SignalP"/>
    </source>
</evidence>
<dbReference type="GO" id="GO:0018104">
    <property type="term" value="P:peptidoglycan-protein cross-linking"/>
    <property type="evidence" value="ECO:0007669"/>
    <property type="project" value="TreeGrafter"/>
</dbReference>
<dbReference type="Gene3D" id="2.60.40.3710">
    <property type="match status" value="1"/>
</dbReference>
<keyword evidence="6 8" id="KW-0961">Cell wall biogenesis/degradation</keyword>
<reference evidence="12 13" key="1">
    <citation type="submission" date="2019-06" db="EMBL/GenBank/DDBJ databases">
        <title>Amycolatopsis alkalitolerans sp. nov., isolated from Gastrodia elata Blume.</title>
        <authorList>
            <person name="Narsing Rao M.P."/>
            <person name="Li W.J."/>
        </authorList>
    </citation>
    <scope>NUCLEOTIDE SEQUENCE [LARGE SCALE GENOMIC DNA]</scope>
    <source>
        <strain evidence="12 13">SYSUP0005</strain>
    </source>
</reference>
<accession>A0A5C4LVC4</accession>
<dbReference type="InterPro" id="IPR050979">
    <property type="entry name" value="LD-transpeptidase"/>
</dbReference>
<dbReference type="OrthoDB" id="5242354at2"/>
<feature type="active site" description="Nucleophile" evidence="8">
    <location>
        <position position="346"/>
    </location>
</feature>
<dbReference type="GO" id="GO:0071972">
    <property type="term" value="F:peptidoglycan L,D-transpeptidase activity"/>
    <property type="evidence" value="ECO:0007669"/>
    <property type="project" value="TreeGrafter"/>
</dbReference>
<organism evidence="12 13">
    <name type="scientific">Amycolatopsis alkalitolerans</name>
    <dbReference type="NCBI Taxonomy" id="2547244"/>
    <lineage>
        <taxon>Bacteria</taxon>
        <taxon>Bacillati</taxon>
        <taxon>Actinomycetota</taxon>
        <taxon>Actinomycetes</taxon>
        <taxon>Pseudonocardiales</taxon>
        <taxon>Pseudonocardiaceae</taxon>
        <taxon>Amycolatopsis</taxon>
    </lineage>
</organism>
<evidence type="ECO:0000256" key="5">
    <source>
        <dbReference type="ARBA" id="ARBA00023315"/>
    </source>
</evidence>
<feature type="chain" id="PRO_5039730909" evidence="10">
    <location>
        <begin position="28"/>
        <end position="401"/>
    </location>
</feature>
<feature type="signal peptide" evidence="10">
    <location>
        <begin position="1"/>
        <end position="27"/>
    </location>
</feature>
<dbReference type="GO" id="GO:0071555">
    <property type="term" value="P:cell wall organization"/>
    <property type="evidence" value="ECO:0007669"/>
    <property type="project" value="UniProtKB-UniRule"/>
</dbReference>
<evidence type="ECO:0000256" key="4">
    <source>
        <dbReference type="ARBA" id="ARBA00022984"/>
    </source>
</evidence>
<keyword evidence="13" id="KW-1185">Reference proteome</keyword>
<evidence type="ECO:0000313" key="12">
    <source>
        <dbReference type="EMBL" id="TNC22857.1"/>
    </source>
</evidence>
<dbReference type="InterPro" id="IPR005490">
    <property type="entry name" value="LD_TPept_cat_dom"/>
</dbReference>